<organism evidence="4 5">
    <name type="scientific">Venturia effusa</name>
    <dbReference type="NCBI Taxonomy" id="50376"/>
    <lineage>
        <taxon>Eukaryota</taxon>
        <taxon>Fungi</taxon>
        <taxon>Dikarya</taxon>
        <taxon>Ascomycota</taxon>
        <taxon>Pezizomycotina</taxon>
        <taxon>Dothideomycetes</taxon>
        <taxon>Pleosporomycetidae</taxon>
        <taxon>Venturiales</taxon>
        <taxon>Venturiaceae</taxon>
        <taxon>Venturia</taxon>
    </lineage>
</organism>
<dbReference type="GO" id="GO:0016787">
    <property type="term" value="F:hydrolase activity"/>
    <property type="evidence" value="ECO:0007669"/>
    <property type="project" value="UniProtKB-KW"/>
</dbReference>
<feature type="signal peptide" evidence="3">
    <location>
        <begin position="1"/>
        <end position="21"/>
    </location>
</feature>
<reference evidence="4 5" key="1">
    <citation type="submission" date="2019-07" db="EMBL/GenBank/DDBJ databases">
        <title>Finished genome of Venturia effusa.</title>
        <authorList>
            <person name="Young C.A."/>
            <person name="Cox M.P."/>
            <person name="Ganley A.R.D."/>
            <person name="David W.J."/>
        </authorList>
    </citation>
    <scope>NUCLEOTIDE SEQUENCE [LARGE SCALE GENOMIC DNA]</scope>
    <source>
        <strain evidence="5">albino</strain>
    </source>
</reference>
<dbReference type="Gene3D" id="3.40.50.1110">
    <property type="entry name" value="SGNH hydrolase"/>
    <property type="match status" value="1"/>
</dbReference>
<dbReference type="SUPFAM" id="SSF52266">
    <property type="entry name" value="SGNH hydrolase"/>
    <property type="match status" value="1"/>
</dbReference>
<keyword evidence="3" id="KW-0732">Signal</keyword>
<gene>
    <name evidence="4" type="ORF">FKW77_001690</name>
</gene>
<evidence type="ECO:0000313" key="5">
    <source>
        <dbReference type="Proteomes" id="UP000316270"/>
    </source>
</evidence>
<accession>A0A517LDA5</accession>
<protein>
    <recommendedName>
        <fullName evidence="6">SGNH hydrolase-type esterase domain-containing protein</fullName>
    </recommendedName>
</protein>
<name>A0A517LDA5_9PEZI</name>
<proteinExistence type="inferred from homology"/>
<dbReference type="STRING" id="50376.A0A517LDA5"/>
<dbReference type="EMBL" id="CP042194">
    <property type="protein sequence ID" value="QDS73604.1"/>
    <property type="molecule type" value="Genomic_DNA"/>
</dbReference>
<evidence type="ECO:0000256" key="3">
    <source>
        <dbReference type="SAM" id="SignalP"/>
    </source>
</evidence>
<dbReference type="Proteomes" id="UP000316270">
    <property type="component" value="Chromosome 10"/>
</dbReference>
<evidence type="ECO:0008006" key="6">
    <source>
        <dbReference type="Google" id="ProtNLM"/>
    </source>
</evidence>
<dbReference type="InterPro" id="IPR036514">
    <property type="entry name" value="SGNH_hydro_sf"/>
</dbReference>
<dbReference type="AlphaFoldDB" id="A0A517LDA5"/>
<keyword evidence="5" id="KW-1185">Reference proteome</keyword>
<sequence length="299" mass="33191">MKLSNTQLIAAIAFYIPLCSAYPKLIIAGGTNVADRFGERYRGWSGWIDPLLNVSVMHQAIPQSSVRNTFNTPGWQRTLALVGKDDYVVLEYGLDDEGNPQERGKEGGLNLRPSLPGIGDETVTLQYSLVDTRRLPNGTVEIVKGSARNVTEVVHTFGWYLKNMVVDIRDRDAHVIISSRIPKNWKTVQDIGNKTTYTLSTDYKFKEYAQQVAEQLKVDFVDHTYYTLRYLQELGPVASQKLYGYKSLKPGGGSGTDLFTSKEGGKATAETFIQALRCSGSDLVDYLSDDGLAVETIIC</sequence>
<comment type="similarity">
    <text evidence="1">Belongs to the 'GDSL' lipolytic enzyme family.</text>
</comment>
<dbReference type="PANTHER" id="PTHR43695:SF1">
    <property type="entry name" value="RHAMNOGALACTURONAN ACETYLESTERASE"/>
    <property type="match status" value="1"/>
</dbReference>
<evidence type="ECO:0000256" key="1">
    <source>
        <dbReference type="ARBA" id="ARBA00008668"/>
    </source>
</evidence>
<evidence type="ECO:0000313" key="4">
    <source>
        <dbReference type="EMBL" id="QDS73604.1"/>
    </source>
</evidence>
<feature type="chain" id="PRO_5022028636" description="SGNH hydrolase-type esterase domain-containing protein" evidence="3">
    <location>
        <begin position="22"/>
        <end position="299"/>
    </location>
</feature>
<keyword evidence="2" id="KW-0378">Hydrolase</keyword>
<dbReference type="InterPro" id="IPR037459">
    <property type="entry name" value="RhgT-like"/>
</dbReference>
<evidence type="ECO:0000256" key="2">
    <source>
        <dbReference type="ARBA" id="ARBA00022801"/>
    </source>
</evidence>
<dbReference type="PANTHER" id="PTHR43695">
    <property type="entry name" value="PUTATIVE (AFU_ORTHOLOGUE AFUA_2G17250)-RELATED"/>
    <property type="match status" value="1"/>
</dbReference>
<dbReference type="OrthoDB" id="2141316at2759"/>